<dbReference type="PANTHER" id="PTHR10799">
    <property type="entry name" value="SNF2/RAD54 HELICASE FAMILY"/>
    <property type="match status" value="1"/>
</dbReference>
<keyword evidence="6" id="KW-0547">Nucleotide-binding</keyword>
<dbReference type="InterPro" id="IPR001650">
    <property type="entry name" value="Helicase_C-like"/>
</dbReference>
<gene>
    <name evidence="6" type="ORF">IAB04_03070</name>
</gene>
<evidence type="ECO:0000313" key="6">
    <source>
        <dbReference type="EMBL" id="HIU48320.1"/>
    </source>
</evidence>
<dbReference type="Pfam" id="PF00271">
    <property type="entry name" value="Helicase_C"/>
    <property type="match status" value="1"/>
</dbReference>
<dbReference type="PROSITE" id="PS51194">
    <property type="entry name" value="HELICASE_CTER"/>
    <property type="match status" value="1"/>
</dbReference>
<keyword evidence="2" id="KW-0862">Zinc</keyword>
<reference evidence="6" key="1">
    <citation type="submission" date="2020-10" db="EMBL/GenBank/DDBJ databases">
        <authorList>
            <person name="Gilroy R."/>
        </authorList>
    </citation>
    <scope>NUCLEOTIDE SEQUENCE</scope>
    <source>
        <strain evidence="6">ChiSjej4B22-9803</strain>
    </source>
</reference>
<feature type="domain" description="SWIM-type" evidence="3">
    <location>
        <begin position="49"/>
        <end position="88"/>
    </location>
</feature>
<dbReference type="InterPro" id="IPR027417">
    <property type="entry name" value="P-loop_NTPase"/>
</dbReference>
<dbReference type="InterPro" id="IPR014001">
    <property type="entry name" value="Helicase_ATP-bd"/>
</dbReference>
<accession>A0A9D1S632</accession>
<dbReference type="PROSITE" id="PS50966">
    <property type="entry name" value="ZF_SWIM"/>
    <property type="match status" value="1"/>
</dbReference>
<dbReference type="InterPro" id="IPR049730">
    <property type="entry name" value="SNF2/RAD54-like_C"/>
</dbReference>
<dbReference type="Proteomes" id="UP000824111">
    <property type="component" value="Unassembled WGS sequence"/>
</dbReference>
<evidence type="ECO:0000259" key="3">
    <source>
        <dbReference type="PROSITE" id="PS50966"/>
    </source>
</evidence>
<name>A0A9D1S632_9FIRM</name>
<dbReference type="InterPro" id="IPR038718">
    <property type="entry name" value="SNF2-like_sf"/>
</dbReference>
<dbReference type="GO" id="GO:0005524">
    <property type="term" value="F:ATP binding"/>
    <property type="evidence" value="ECO:0007669"/>
    <property type="project" value="InterPro"/>
</dbReference>
<evidence type="ECO:0000256" key="2">
    <source>
        <dbReference type="PROSITE-ProRule" id="PRU00325"/>
    </source>
</evidence>
<evidence type="ECO:0000259" key="5">
    <source>
        <dbReference type="PROSITE" id="PS51194"/>
    </source>
</evidence>
<keyword evidence="6" id="KW-0347">Helicase</keyword>
<sequence length="1039" mass="118232">MKITEEAIKSICSATMYKRGLDYFKEGRVHIKLREEQAIGAWVDDDELYNVRITMKGDKVGDYFCTCPYYQTMGSPCKHIIAALKLRQAELLEGDAFQDENDKIAQGFCKAFAAYSAEKTRLNLALAVSVTTTAQHSCRYGAALRVGFDQPSEIRGTEQFLDCYLHKRPFKFSKHQSYDFNQCYFDAPAQAVLDVLCEAYQNTSENAQIYVQKLNETAFGAYTFKRLLPLLAGIDCTYVIDGVTLPNLRIRQEDPDILVDVAATDDAINLSVCESGTALVPDGSYFFYEDDIYRTSPEWRSWFMPVYHALMQENRTQLDFRGNTAIDFATAVLPALRGQHGVVTSGLEDLVIDETPRFELYFDRYGDGISCAAKVLYGSVSLLLPAPQQKNDKIIVRDMEKEQELLSFFTLFSRKNGLFILEDETALYDFLFYDLKRLEKLATLYLSDSFKRLKVSALPQINSSIRLNSAVDLLEFSFQSTLSTAEIIGILRAVKLKRRFYRLPDGAFLDFEKTDMQAITLMEHLDFNEDDVQNGRKSLSKYHMLYMESLVQDGAVHADSSFQQLVGRLHSIRADIPPALNQVLRGYQKNGVHWLKQLSELGLGGILADDMGLGKTLQVIAFVMSERPRLPALVVTPSALTYNWLHEIQRFAPEARAKIVDGTQPERAESLQDIIDYDFIITSYPLLRRDLPIYSGLRFSFCFIDEAQHIKNPKTMNAKSVKKIKAERYFALTGTPVENSLTELWSIFDFVMKGYLYSHREFTERFERPVVREDDQNALRQLRRRIKPFILRRMKKDVLSELPDKIENTVYADFVPEQKRLYEAYMAAARSEVTSILAAGDNRIRILTLLMRLRQICCHPKLFDENYKKDSGKLLLLEELLASAIASGHRVLLFSQFTSMLSIIRERLDSMGISRFYLDGGTPGAERTNMAARFNAGEKEVFLISLKAGGTGLNLTGADMVIHYDPWWNPAVMDQASDRAYRIGQTKAVQVIKLAARGSIEEQIIKLQEKKRSLADGVIKENAAMLSALTKEELLDLFK</sequence>
<dbReference type="GO" id="GO:0004386">
    <property type="term" value="F:helicase activity"/>
    <property type="evidence" value="ECO:0007669"/>
    <property type="project" value="UniProtKB-KW"/>
</dbReference>
<dbReference type="Pfam" id="PF08455">
    <property type="entry name" value="SNF2_assoc"/>
    <property type="match status" value="1"/>
</dbReference>
<dbReference type="InterPro" id="IPR013663">
    <property type="entry name" value="Helicase_SWF/SNF/SWI_bac"/>
</dbReference>
<evidence type="ECO:0000256" key="1">
    <source>
        <dbReference type="ARBA" id="ARBA00022801"/>
    </source>
</evidence>
<dbReference type="PROSITE" id="PS51192">
    <property type="entry name" value="HELICASE_ATP_BIND_1"/>
    <property type="match status" value="1"/>
</dbReference>
<protein>
    <submittedName>
        <fullName evidence="6">DEAD/DEAH box helicase</fullName>
    </submittedName>
</protein>
<dbReference type="Gene3D" id="3.40.50.10810">
    <property type="entry name" value="Tandem AAA-ATPase domain"/>
    <property type="match status" value="1"/>
</dbReference>
<feature type="domain" description="Helicase C-terminal" evidence="5">
    <location>
        <begin position="876"/>
        <end position="1026"/>
    </location>
</feature>
<dbReference type="Gene3D" id="3.40.50.300">
    <property type="entry name" value="P-loop containing nucleotide triphosphate hydrolases"/>
    <property type="match status" value="1"/>
</dbReference>
<feature type="domain" description="Helicase ATP-binding" evidence="4">
    <location>
        <begin position="596"/>
        <end position="754"/>
    </location>
</feature>
<keyword evidence="2" id="KW-0863">Zinc-finger</keyword>
<dbReference type="SMART" id="SM00490">
    <property type="entry name" value="HELICc"/>
    <property type="match status" value="1"/>
</dbReference>
<dbReference type="EMBL" id="DVND01000080">
    <property type="protein sequence ID" value="HIU48320.1"/>
    <property type="molecule type" value="Genomic_DNA"/>
</dbReference>
<dbReference type="Pfam" id="PF00176">
    <property type="entry name" value="SNF2-rel_dom"/>
    <property type="match status" value="1"/>
</dbReference>
<dbReference type="GO" id="GO:0008270">
    <property type="term" value="F:zinc ion binding"/>
    <property type="evidence" value="ECO:0007669"/>
    <property type="project" value="UniProtKB-KW"/>
</dbReference>
<dbReference type="InterPro" id="IPR000330">
    <property type="entry name" value="SNF2_N"/>
</dbReference>
<evidence type="ECO:0000259" key="4">
    <source>
        <dbReference type="PROSITE" id="PS51192"/>
    </source>
</evidence>
<keyword evidence="2" id="KW-0479">Metal-binding</keyword>
<evidence type="ECO:0000313" key="7">
    <source>
        <dbReference type="Proteomes" id="UP000824111"/>
    </source>
</evidence>
<keyword evidence="1" id="KW-0378">Hydrolase</keyword>
<dbReference type="FunFam" id="3.40.50.300:FF:000533">
    <property type="entry name" value="Helicase, Snf2 family"/>
    <property type="match status" value="1"/>
</dbReference>
<dbReference type="Pfam" id="PF04434">
    <property type="entry name" value="SWIM"/>
    <property type="match status" value="1"/>
</dbReference>
<dbReference type="SUPFAM" id="SSF52540">
    <property type="entry name" value="P-loop containing nucleoside triphosphate hydrolases"/>
    <property type="match status" value="2"/>
</dbReference>
<proteinExistence type="predicted"/>
<dbReference type="InterPro" id="IPR007527">
    <property type="entry name" value="Znf_SWIM"/>
</dbReference>
<organism evidence="6 7">
    <name type="scientific">Candidatus Avimonoglobus intestinipullorum</name>
    <dbReference type="NCBI Taxonomy" id="2840699"/>
    <lineage>
        <taxon>Bacteria</taxon>
        <taxon>Bacillati</taxon>
        <taxon>Bacillota</taxon>
        <taxon>Clostridia</taxon>
        <taxon>Eubacteriales</taxon>
        <taxon>Candidatus Avimonoglobus</taxon>
    </lineage>
</organism>
<dbReference type="GO" id="GO:0016787">
    <property type="term" value="F:hydrolase activity"/>
    <property type="evidence" value="ECO:0007669"/>
    <property type="project" value="UniProtKB-KW"/>
</dbReference>
<reference evidence="6" key="2">
    <citation type="journal article" date="2021" name="PeerJ">
        <title>Extensive microbial diversity within the chicken gut microbiome revealed by metagenomics and culture.</title>
        <authorList>
            <person name="Gilroy R."/>
            <person name="Ravi A."/>
            <person name="Getino M."/>
            <person name="Pursley I."/>
            <person name="Horton D.L."/>
            <person name="Alikhan N.F."/>
            <person name="Baker D."/>
            <person name="Gharbi K."/>
            <person name="Hall N."/>
            <person name="Watson M."/>
            <person name="Adriaenssens E.M."/>
            <person name="Foster-Nyarko E."/>
            <person name="Jarju S."/>
            <person name="Secka A."/>
            <person name="Antonio M."/>
            <person name="Oren A."/>
            <person name="Chaudhuri R.R."/>
            <person name="La Ragione R."/>
            <person name="Hildebrand F."/>
            <person name="Pallen M.J."/>
        </authorList>
    </citation>
    <scope>NUCLEOTIDE SEQUENCE</scope>
    <source>
        <strain evidence="6">ChiSjej4B22-9803</strain>
    </source>
</reference>
<comment type="caution">
    <text evidence="6">The sequence shown here is derived from an EMBL/GenBank/DDBJ whole genome shotgun (WGS) entry which is preliminary data.</text>
</comment>
<dbReference type="CDD" id="cd18793">
    <property type="entry name" value="SF2_C_SNF"/>
    <property type="match status" value="1"/>
</dbReference>
<dbReference type="CDD" id="cd18012">
    <property type="entry name" value="DEXQc_arch_SWI2_SNF2"/>
    <property type="match status" value="1"/>
</dbReference>
<dbReference type="SMART" id="SM00487">
    <property type="entry name" value="DEXDc"/>
    <property type="match status" value="1"/>
</dbReference>
<keyword evidence="6" id="KW-0067">ATP-binding</keyword>
<dbReference type="AlphaFoldDB" id="A0A9D1S632"/>